<keyword evidence="3" id="KW-0812">Transmembrane</keyword>
<keyword evidence="6" id="KW-1185">Reference proteome</keyword>
<protein>
    <submittedName>
        <fullName evidence="5">EamA family transporter</fullName>
    </submittedName>
</protein>
<dbReference type="Pfam" id="PF00892">
    <property type="entry name" value="EamA"/>
    <property type="match status" value="2"/>
</dbReference>
<feature type="transmembrane region" description="Helical" evidence="3">
    <location>
        <begin position="32"/>
        <end position="55"/>
    </location>
</feature>
<keyword evidence="3" id="KW-0472">Membrane</keyword>
<evidence type="ECO:0000313" key="6">
    <source>
        <dbReference type="Proteomes" id="UP000450917"/>
    </source>
</evidence>
<feature type="domain" description="EamA" evidence="4">
    <location>
        <begin position="1"/>
        <end position="139"/>
    </location>
</feature>
<feature type="transmembrane region" description="Helical" evidence="3">
    <location>
        <begin position="242"/>
        <end position="261"/>
    </location>
</feature>
<dbReference type="PANTHER" id="PTHR22911:SF137">
    <property type="entry name" value="SOLUTE CARRIER FAMILY 35 MEMBER G2-RELATED"/>
    <property type="match status" value="1"/>
</dbReference>
<evidence type="ECO:0000313" key="5">
    <source>
        <dbReference type="EMBL" id="MUG70387.1"/>
    </source>
</evidence>
<feature type="transmembrane region" description="Helical" evidence="3">
    <location>
        <begin position="122"/>
        <end position="141"/>
    </location>
</feature>
<evidence type="ECO:0000256" key="3">
    <source>
        <dbReference type="SAM" id="Phobius"/>
    </source>
</evidence>
<accession>A0A7X3CRM2</accession>
<comment type="caution">
    <text evidence="5">The sequence shown here is derived from an EMBL/GenBank/DDBJ whole genome shotgun (WGS) entry which is preliminary data.</text>
</comment>
<dbReference type="Gene3D" id="1.10.3730.20">
    <property type="match status" value="1"/>
</dbReference>
<dbReference type="AlphaFoldDB" id="A0A7X3CRM2"/>
<feature type="transmembrane region" description="Helical" evidence="3">
    <location>
        <begin position="295"/>
        <end position="315"/>
    </location>
</feature>
<proteinExistence type="inferred from homology"/>
<comment type="subcellular location">
    <subcellularLocation>
        <location evidence="1">Endomembrane system</location>
        <topology evidence="1">Multi-pass membrane protein</topology>
    </subcellularLocation>
</comment>
<dbReference type="PANTHER" id="PTHR22911">
    <property type="entry name" value="ACYL-MALONYL CONDENSING ENZYME-RELATED"/>
    <property type="match status" value="1"/>
</dbReference>
<organism evidence="5 6">
    <name type="scientific">Paenibacillus validus</name>
    <dbReference type="NCBI Taxonomy" id="44253"/>
    <lineage>
        <taxon>Bacteria</taxon>
        <taxon>Bacillati</taxon>
        <taxon>Bacillota</taxon>
        <taxon>Bacilli</taxon>
        <taxon>Bacillales</taxon>
        <taxon>Paenibacillaceae</taxon>
        <taxon>Paenibacillus</taxon>
    </lineage>
</organism>
<feature type="transmembrane region" description="Helical" evidence="3">
    <location>
        <begin position="6"/>
        <end position="25"/>
    </location>
</feature>
<dbReference type="InterPro" id="IPR000620">
    <property type="entry name" value="EamA_dom"/>
</dbReference>
<feature type="domain" description="EamA" evidence="4">
    <location>
        <begin position="176"/>
        <end position="314"/>
    </location>
</feature>
<reference evidence="5 6" key="1">
    <citation type="submission" date="2019-11" db="EMBL/GenBank/DDBJ databases">
        <title>Draft genome sequences of five Paenibacillus species of dairy origin.</title>
        <authorList>
            <person name="Olajide A.M."/>
            <person name="Chen S."/>
            <person name="Lapointe G."/>
        </authorList>
    </citation>
    <scope>NUCLEOTIDE SEQUENCE [LARGE SCALE GENOMIC DNA]</scope>
    <source>
        <strain evidence="5 6">2CS3</strain>
    </source>
</reference>
<keyword evidence="3" id="KW-1133">Transmembrane helix</keyword>
<gene>
    <name evidence="5" type="ORF">GNP93_06805</name>
</gene>
<dbReference type="SUPFAM" id="SSF103481">
    <property type="entry name" value="Multidrug resistance efflux transporter EmrE"/>
    <property type="match status" value="2"/>
</dbReference>
<comment type="similarity">
    <text evidence="2">Belongs to the EamA transporter family.</text>
</comment>
<dbReference type="EMBL" id="WNZX01000004">
    <property type="protein sequence ID" value="MUG70387.1"/>
    <property type="molecule type" value="Genomic_DNA"/>
</dbReference>
<dbReference type="InterPro" id="IPR037185">
    <property type="entry name" value="EmrE-like"/>
</dbReference>
<dbReference type="GO" id="GO:0016020">
    <property type="term" value="C:membrane"/>
    <property type="evidence" value="ECO:0007669"/>
    <property type="project" value="InterPro"/>
</dbReference>
<feature type="transmembrane region" description="Helical" evidence="3">
    <location>
        <begin position="67"/>
        <end position="85"/>
    </location>
</feature>
<evidence type="ECO:0000256" key="1">
    <source>
        <dbReference type="ARBA" id="ARBA00004127"/>
    </source>
</evidence>
<evidence type="ECO:0000256" key="2">
    <source>
        <dbReference type="ARBA" id="ARBA00007362"/>
    </source>
</evidence>
<feature type="transmembrane region" description="Helical" evidence="3">
    <location>
        <begin position="173"/>
        <end position="193"/>
    </location>
</feature>
<name>A0A7X3CRM2_9BACL</name>
<feature type="transmembrane region" description="Helical" evidence="3">
    <location>
        <begin position="205"/>
        <end position="222"/>
    </location>
</feature>
<evidence type="ECO:0000259" key="4">
    <source>
        <dbReference type="Pfam" id="PF00892"/>
    </source>
</evidence>
<dbReference type="Proteomes" id="UP000450917">
    <property type="component" value="Unassembled WGS sequence"/>
</dbReference>
<dbReference type="RefSeq" id="WP_127604371.1">
    <property type="nucleotide sequence ID" value="NZ_WNZX01000004.1"/>
</dbReference>
<feature type="transmembrane region" description="Helical" evidence="3">
    <location>
        <begin position="267"/>
        <end position="288"/>
    </location>
</feature>
<sequence>MMGELLALLSMTLFAVNIIITKMATSRLSLTLGFFISASVNIMFSTLLFAVQYMVKGDIQPFHLQAFLLFLLSGFFATFLGRWFFFETIERLGPAKASTFQTSNPVFTVLISWAVLGESLSVGKWFAVITVLFGLFLVNYVKPKRALTAETSAADSEIAAAGQSGGNVLRALFHPYILLALLSSLSYAVGNILRGSAVQQWNEPILGAWIGAVAGLLLHMTFSMKISTVADQIRNADRRGLLLYASSGVLTITAQILYIASMKWLPVSIATVINMSTPILVLPISYFLLKNQEGITWRTLLGVLLVLAGINVIILM</sequence>